<keyword evidence="3" id="KW-1185">Reference proteome</keyword>
<dbReference type="CDD" id="cd00093">
    <property type="entry name" value="HTH_XRE"/>
    <property type="match status" value="1"/>
</dbReference>
<dbReference type="Proteomes" id="UP001146336">
    <property type="component" value="Unassembled WGS sequence"/>
</dbReference>
<comment type="caution">
    <text evidence="2">The sequence shown here is derived from an EMBL/GenBank/DDBJ whole genome shotgun (WGS) entry which is preliminary data.</text>
</comment>
<protein>
    <submittedName>
        <fullName evidence="2">Helix-turn-helix transcriptional regulator</fullName>
    </submittedName>
</protein>
<dbReference type="PROSITE" id="PS50943">
    <property type="entry name" value="HTH_CROC1"/>
    <property type="match status" value="1"/>
</dbReference>
<dbReference type="Pfam" id="PF01381">
    <property type="entry name" value="HTH_3"/>
    <property type="match status" value="1"/>
</dbReference>
<evidence type="ECO:0000313" key="3">
    <source>
        <dbReference type="Proteomes" id="UP001146336"/>
    </source>
</evidence>
<dbReference type="InterPro" id="IPR001387">
    <property type="entry name" value="Cro/C1-type_HTH"/>
</dbReference>
<accession>A0ABT6D0U4</accession>
<feature type="domain" description="HTH cro/C1-type" evidence="1">
    <location>
        <begin position="94"/>
        <end position="148"/>
    </location>
</feature>
<dbReference type="SUPFAM" id="SSF47413">
    <property type="entry name" value="lambda repressor-like DNA-binding domains"/>
    <property type="match status" value="1"/>
</dbReference>
<evidence type="ECO:0000313" key="2">
    <source>
        <dbReference type="EMBL" id="MDF9299092.1"/>
    </source>
</evidence>
<dbReference type="Gene3D" id="1.10.260.40">
    <property type="entry name" value="lambda repressor-like DNA-binding domains"/>
    <property type="match status" value="1"/>
</dbReference>
<dbReference type="EMBL" id="JAOZFC020000001">
    <property type="protein sequence ID" value="MDF9299092.1"/>
    <property type="molecule type" value="Genomic_DNA"/>
</dbReference>
<dbReference type="InterPro" id="IPR010982">
    <property type="entry name" value="Lambda_DNA-bd_dom_sf"/>
</dbReference>
<reference evidence="2" key="1">
    <citation type="submission" date="2023-03" db="EMBL/GenBank/DDBJ databases">
        <title>Comparative genomics of Weissella fermenti BK2, and weissella type species.</title>
        <authorList>
            <person name="Lee J.K."/>
            <person name="Baek J.H."/>
            <person name="Kim J.M."/>
            <person name="Choi D.G."/>
            <person name="Jeon C.O."/>
        </authorList>
    </citation>
    <scope>NUCLEOTIDE SEQUENCE</scope>
    <source>
        <strain evidence="2">BK2</strain>
    </source>
</reference>
<proteinExistence type="predicted"/>
<organism evidence="2 3">
    <name type="scientific">Weissella fermenti</name>
    <dbReference type="NCBI Taxonomy" id="2987699"/>
    <lineage>
        <taxon>Bacteria</taxon>
        <taxon>Bacillati</taxon>
        <taxon>Bacillota</taxon>
        <taxon>Bacilli</taxon>
        <taxon>Lactobacillales</taxon>
        <taxon>Lactobacillaceae</taxon>
        <taxon>Weissella</taxon>
    </lineage>
</organism>
<name>A0ABT6D0U4_9LACO</name>
<sequence length="154" mass="17194">MNRMEVEVIRQKLLDLDRILDENTPDSEAYMEADEARDALLFHDMTLREFYFIGQHMQRPITVDDEAKLIVAAHDNRLADEADIPASAKAALLIKRARHEKGMSQTELAGQVGLTQSQVAKIENVNIGIDVDVLQKILTVLGQSFVINAGRPAV</sequence>
<evidence type="ECO:0000259" key="1">
    <source>
        <dbReference type="PROSITE" id="PS50943"/>
    </source>
</evidence>
<gene>
    <name evidence="2" type="ORF">OIT47_002025</name>
</gene>
<dbReference type="SMART" id="SM00530">
    <property type="entry name" value="HTH_XRE"/>
    <property type="match status" value="1"/>
</dbReference>
<dbReference type="RefSeq" id="WP_199403843.1">
    <property type="nucleotide sequence ID" value="NZ_JAOZFC020000001.1"/>
</dbReference>